<dbReference type="STRING" id="1798182.GA0061081_102204"/>
<evidence type="ECO:0000313" key="2">
    <source>
        <dbReference type="Proteomes" id="UP000199670"/>
    </source>
</evidence>
<keyword evidence="2" id="KW-1185">Reference proteome</keyword>
<dbReference type="Pfam" id="PF24085">
    <property type="entry name" value="DUF7370"/>
    <property type="match status" value="1"/>
</dbReference>
<sequence length="127" mass="13744">MSVQVTAEDVNQMLSELGYSVPSIVIDAILNKVNSISDCLVAHNYSEADQLLILIYSACLLAQMQGVRKIASQSAPSGASRSFKYDDVGFKSMYSLLKNLDVHGCTDCLGISCSKKPFFLVVGGRDE</sequence>
<dbReference type="InterPro" id="IPR055794">
    <property type="entry name" value="DUF7370"/>
</dbReference>
<dbReference type="OrthoDB" id="6538864at2"/>
<organism evidence="1 2">
    <name type="scientific">Gilliamella bombicola</name>
    <dbReference type="NCBI Taxonomy" id="1798182"/>
    <lineage>
        <taxon>Bacteria</taxon>
        <taxon>Pseudomonadati</taxon>
        <taxon>Pseudomonadota</taxon>
        <taxon>Gammaproteobacteria</taxon>
        <taxon>Orbales</taxon>
        <taxon>Orbaceae</taxon>
        <taxon>Gilliamella</taxon>
    </lineage>
</organism>
<dbReference type="AlphaFoldDB" id="A0A1C4A246"/>
<dbReference type="Proteomes" id="UP000199670">
    <property type="component" value="Unassembled WGS sequence"/>
</dbReference>
<proteinExistence type="predicted"/>
<protein>
    <submittedName>
        <fullName evidence="1">Uncharacterized protein</fullName>
    </submittedName>
</protein>
<accession>A0A1C4A246</accession>
<reference evidence="2" key="1">
    <citation type="submission" date="2016-08" db="EMBL/GenBank/DDBJ databases">
        <authorList>
            <person name="Varghese N."/>
            <person name="Submissions Spin"/>
        </authorList>
    </citation>
    <scope>NUCLEOTIDE SEQUENCE [LARGE SCALE GENOMIC DNA]</scope>
    <source>
        <strain evidence="2">R-53248</strain>
    </source>
</reference>
<evidence type="ECO:0000313" key="1">
    <source>
        <dbReference type="EMBL" id="SCB88596.1"/>
    </source>
</evidence>
<name>A0A1C4A246_9GAMM</name>
<dbReference type="EMBL" id="FMAQ01000002">
    <property type="protein sequence ID" value="SCB88596.1"/>
    <property type="molecule type" value="Genomic_DNA"/>
</dbReference>
<gene>
    <name evidence="1" type="ORF">GA0061081_102204</name>
</gene>
<dbReference type="RefSeq" id="WP_091346949.1">
    <property type="nucleotide sequence ID" value="NZ_FMAQ01000002.1"/>
</dbReference>